<reference evidence="2 3" key="1">
    <citation type="submission" date="2021-03" db="EMBL/GenBank/DDBJ databases">
        <title>novel species isolated from a fishpond in China.</title>
        <authorList>
            <person name="Lu H."/>
            <person name="Cai Z."/>
        </authorList>
    </citation>
    <scope>NUCLEOTIDE SEQUENCE [LARGE SCALE GENOMIC DNA]</scope>
    <source>
        <strain evidence="2 3">Y57</strain>
    </source>
</reference>
<dbReference type="InterPro" id="IPR011991">
    <property type="entry name" value="ArsR-like_HTH"/>
</dbReference>
<dbReference type="InterPro" id="IPR036390">
    <property type="entry name" value="WH_DNA-bd_sf"/>
</dbReference>
<dbReference type="PROSITE" id="PS50987">
    <property type="entry name" value="HTH_ARSR_2"/>
    <property type="match status" value="1"/>
</dbReference>
<dbReference type="PRINTS" id="PR00778">
    <property type="entry name" value="HTHARSR"/>
</dbReference>
<dbReference type="CDD" id="cd00090">
    <property type="entry name" value="HTH_ARSR"/>
    <property type="match status" value="1"/>
</dbReference>
<dbReference type="PANTHER" id="PTHR39168:SF1">
    <property type="entry name" value="TRANSCRIPTIONAL REGULATORY PROTEIN"/>
    <property type="match status" value="1"/>
</dbReference>
<evidence type="ECO:0000313" key="3">
    <source>
        <dbReference type="Proteomes" id="UP000663992"/>
    </source>
</evidence>
<dbReference type="Proteomes" id="UP000663992">
    <property type="component" value="Unassembled WGS sequence"/>
</dbReference>
<dbReference type="RefSeq" id="WP_206593770.1">
    <property type="nucleotide sequence ID" value="NZ_JAFKCS010000006.1"/>
</dbReference>
<protein>
    <submittedName>
        <fullName evidence="2">Winged helix-turn-helix transcriptional regulator</fullName>
    </submittedName>
</protein>
<name>A0ABS3CS38_9ALTE</name>
<dbReference type="SUPFAM" id="SSF46785">
    <property type="entry name" value="Winged helix' DNA-binding domain"/>
    <property type="match status" value="1"/>
</dbReference>
<dbReference type="SMART" id="SM00418">
    <property type="entry name" value="HTH_ARSR"/>
    <property type="match status" value="1"/>
</dbReference>
<dbReference type="Pfam" id="PF12840">
    <property type="entry name" value="HTH_20"/>
    <property type="match status" value="1"/>
</dbReference>
<feature type="domain" description="HTH arsR-type" evidence="1">
    <location>
        <begin position="1"/>
        <end position="95"/>
    </location>
</feature>
<evidence type="ECO:0000259" key="1">
    <source>
        <dbReference type="PROSITE" id="PS50987"/>
    </source>
</evidence>
<comment type="caution">
    <text evidence="2">The sequence shown here is derived from an EMBL/GenBank/DDBJ whole genome shotgun (WGS) entry which is preliminary data.</text>
</comment>
<dbReference type="PANTHER" id="PTHR39168">
    <property type="entry name" value="TRANSCRIPTIONAL REGULATOR-RELATED"/>
    <property type="match status" value="1"/>
</dbReference>
<dbReference type="InterPro" id="IPR001845">
    <property type="entry name" value="HTH_ArsR_DNA-bd_dom"/>
</dbReference>
<dbReference type="InterPro" id="IPR052543">
    <property type="entry name" value="HTH_Metal-responsive_Reg"/>
</dbReference>
<evidence type="ECO:0000313" key="2">
    <source>
        <dbReference type="EMBL" id="MBN7819937.1"/>
    </source>
</evidence>
<organism evidence="2 3">
    <name type="scientific">Bowmanella yangjiangensis</name>
    <dbReference type="NCBI Taxonomy" id="2811230"/>
    <lineage>
        <taxon>Bacteria</taxon>
        <taxon>Pseudomonadati</taxon>
        <taxon>Pseudomonadota</taxon>
        <taxon>Gammaproteobacteria</taxon>
        <taxon>Alteromonadales</taxon>
        <taxon>Alteromonadaceae</taxon>
        <taxon>Bowmanella</taxon>
    </lineage>
</organism>
<accession>A0ABS3CS38</accession>
<dbReference type="InterPro" id="IPR036388">
    <property type="entry name" value="WH-like_DNA-bd_sf"/>
</dbReference>
<keyword evidence="3" id="KW-1185">Reference proteome</keyword>
<dbReference type="EMBL" id="JAFKCS010000006">
    <property type="protein sequence ID" value="MBN7819937.1"/>
    <property type="molecule type" value="Genomic_DNA"/>
</dbReference>
<dbReference type="Gene3D" id="1.10.10.10">
    <property type="entry name" value="Winged helix-like DNA-binding domain superfamily/Winged helix DNA-binding domain"/>
    <property type="match status" value="1"/>
</dbReference>
<gene>
    <name evidence="2" type="ORF">J0A65_08665</name>
</gene>
<sequence>MHTLTPSLPQIAALIGEPARASMLTALMAGKALTATELALEADISSQTASSHLAKLLNAGLLQVLKQGRHKYFRLHSAEVAALLESLLNLSVSLTPLNVSTGPQDPALRFARVCYDHLAGELGVRLYAGLLTEGLITEQDTQASLTEKGVRFFEGKGCDVERLRRSKRPLCRACLDWSERRHHLAGSLGYWLLQDVMSKGWVTRQPDSRALLFSPSGKRALCKHYPLQTRAC</sequence>
<proteinExistence type="predicted"/>